<protein>
    <submittedName>
        <fullName evidence="1">Uncharacterized protein</fullName>
    </submittedName>
</protein>
<dbReference type="Proteomes" id="UP000002440">
    <property type="component" value="Chromosome"/>
</dbReference>
<proteinExistence type="predicted"/>
<dbReference type="HOGENOM" id="CLU_2538687_0_0_4"/>
<name>Q1H107_METFK</name>
<evidence type="ECO:0000313" key="2">
    <source>
        <dbReference type="Proteomes" id="UP000002440"/>
    </source>
</evidence>
<dbReference type="AlphaFoldDB" id="Q1H107"/>
<dbReference type="KEGG" id="mfa:Mfla_1562"/>
<evidence type="ECO:0000313" key="1">
    <source>
        <dbReference type="EMBL" id="ABE49830.1"/>
    </source>
</evidence>
<organism evidence="1 2">
    <name type="scientific">Methylobacillus flagellatus (strain ATCC 51484 / DSM 6875 / VKM B-1610 / KT)</name>
    <dbReference type="NCBI Taxonomy" id="265072"/>
    <lineage>
        <taxon>Bacteria</taxon>
        <taxon>Pseudomonadati</taxon>
        <taxon>Pseudomonadota</taxon>
        <taxon>Betaproteobacteria</taxon>
        <taxon>Nitrosomonadales</taxon>
        <taxon>Methylophilaceae</taxon>
        <taxon>Methylobacillus</taxon>
    </lineage>
</organism>
<reference evidence="1 2" key="1">
    <citation type="submission" date="2006-03" db="EMBL/GenBank/DDBJ databases">
        <title>Complete sequence of Methylobacillus flagellatus KT.</title>
        <authorList>
            <consortium name="US DOE Joint Genome Institute"/>
            <person name="Copeland A."/>
            <person name="Lucas S."/>
            <person name="Lapidus A."/>
            <person name="Barry K."/>
            <person name="Detter J.C."/>
            <person name="Glavina del Rio T."/>
            <person name="Hammon N."/>
            <person name="Israni S."/>
            <person name="Dalin E."/>
            <person name="Tice H."/>
            <person name="Pitluck S."/>
            <person name="Brettin T."/>
            <person name="Bruce D."/>
            <person name="Han C."/>
            <person name="Tapia R."/>
            <person name="Saunders E."/>
            <person name="Gilna P."/>
            <person name="Schmutz J."/>
            <person name="Larimer F."/>
            <person name="Land M."/>
            <person name="Kyrpides N."/>
            <person name="Anderson I."/>
            <person name="Richardson P."/>
        </authorList>
    </citation>
    <scope>NUCLEOTIDE SEQUENCE [LARGE SCALE GENOMIC DNA]</scope>
    <source>
        <strain evidence="2">KT / ATCC 51484 / DSM 6875</strain>
    </source>
</reference>
<dbReference type="EMBL" id="CP000284">
    <property type="protein sequence ID" value="ABE49830.1"/>
    <property type="molecule type" value="Genomic_DNA"/>
</dbReference>
<gene>
    <name evidence="1" type="ordered locus">Mfla_1562</name>
</gene>
<keyword evidence="2" id="KW-1185">Reference proteome</keyword>
<accession>Q1H107</accession>
<sequence>MSGPCPTIFNYKQYNAFDSSALFHLHQRYLFPWKHLGPIFVAMETVLLSVEERIFPNSMNLNRKLFFLRIWHEDCIYITKIYF</sequence>
<dbReference type="STRING" id="265072.Mfla_1562"/>